<dbReference type="EMBL" id="LAZR01047959">
    <property type="protein sequence ID" value="KKK93008.1"/>
    <property type="molecule type" value="Genomic_DNA"/>
</dbReference>
<evidence type="ECO:0000313" key="1">
    <source>
        <dbReference type="EMBL" id="KKK93008.1"/>
    </source>
</evidence>
<gene>
    <name evidence="1" type="ORF">LCGC14_2697170</name>
</gene>
<reference evidence="1" key="1">
    <citation type="journal article" date="2015" name="Nature">
        <title>Complex archaea that bridge the gap between prokaryotes and eukaryotes.</title>
        <authorList>
            <person name="Spang A."/>
            <person name="Saw J.H."/>
            <person name="Jorgensen S.L."/>
            <person name="Zaremba-Niedzwiedzka K."/>
            <person name="Martijn J."/>
            <person name="Lind A.E."/>
            <person name="van Eijk R."/>
            <person name="Schleper C."/>
            <person name="Guy L."/>
            <person name="Ettema T.J."/>
        </authorList>
    </citation>
    <scope>NUCLEOTIDE SEQUENCE</scope>
</reference>
<comment type="caution">
    <text evidence="1">The sequence shown here is derived from an EMBL/GenBank/DDBJ whole genome shotgun (WGS) entry which is preliminary data.</text>
</comment>
<organism evidence="1">
    <name type="scientific">marine sediment metagenome</name>
    <dbReference type="NCBI Taxonomy" id="412755"/>
    <lineage>
        <taxon>unclassified sequences</taxon>
        <taxon>metagenomes</taxon>
        <taxon>ecological metagenomes</taxon>
    </lineage>
</organism>
<proteinExistence type="predicted"/>
<accession>A0A0F8ZGZ0</accession>
<protein>
    <submittedName>
        <fullName evidence="1">Uncharacterized protein</fullName>
    </submittedName>
</protein>
<name>A0A0F8ZGZ0_9ZZZZ</name>
<sequence length="114" mass="13063">MDEFISKIRTAIGKLHGAPVWIIDSLCYIPPGRICKGKVVGVQSITNTEDGFWLRVLLDTPRWIVINRRDGKYEKTILAAEDEIFWAEDEAIKETEKRDRIRAERSVDQCSPSS</sequence>
<dbReference type="AlphaFoldDB" id="A0A0F8ZGZ0"/>